<feature type="domain" description="Zinc-ribbon" evidence="1">
    <location>
        <begin position="6"/>
        <end position="23"/>
    </location>
</feature>
<proteinExistence type="predicted"/>
<evidence type="ECO:0000259" key="1">
    <source>
        <dbReference type="Pfam" id="PF13240"/>
    </source>
</evidence>
<name>A0A2W5HP81_9BACT</name>
<evidence type="ECO:0000313" key="3">
    <source>
        <dbReference type="Proteomes" id="UP000249739"/>
    </source>
</evidence>
<dbReference type="Pfam" id="PF13240">
    <property type="entry name" value="Zn_Ribbon_1"/>
    <property type="match status" value="1"/>
</dbReference>
<dbReference type="EMBL" id="QFOT01000002">
    <property type="protein sequence ID" value="PZP57382.1"/>
    <property type="molecule type" value="Genomic_DNA"/>
</dbReference>
<sequence length="28" mass="2899">MDLATCPNCGAQMQKGALSCPKCTTPTK</sequence>
<accession>A0A2W5HP81</accession>
<gene>
    <name evidence="2" type="ORF">DI586_00385</name>
</gene>
<reference evidence="2 3" key="1">
    <citation type="submission" date="2017-08" db="EMBL/GenBank/DDBJ databases">
        <title>Infants hospitalized years apart are colonized by the same room-sourced microbial strains.</title>
        <authorList>
            <person name="Brooks B."/>
            <person name="Olm M.R."/>
            <person name="Firek B.A."/>
            <person name="Baker R."/>
            <person name="Thomas B.C."/>
            <person name="Morowitz M.J."/>
            <person name="Banfield J.F."/>
        </authorList>
    </citation>
    <scope>NUCLEOTIDE SEQUENCE [LARGE SCALE GENOMIC DNA]</scope>
    <source>
        <strain evidence="2">S2_006_000_R2_64</strain>
    </source>
</reference>
<dbReference type="AlphaFoldDB" id="A0A2W5HP81"/>
<evidence type="ECO:0000313" key="2">
    <source>
        <dbReference type="EMBL" id="PZP57382.1"/>
    </source>
</evidence>
<organism evidence="2 3">
    <name type="scientific">Micavibrio aeruginosavorus</name>
    <dbReference type="NCBI Taxonomy" id="349221"/>
    <lineage>
        <taxon>Bacteria</taxon>
        <taxon>Pseudomonadati</taxon>
        <taxon>Bdellovibrionota</taxon>
        <taxon>Bdellovibrionia</taxon>
        <taxon>Bdellovibrionales</taxon>
        <taxon>Pseudobdellovibrionaceae</taxon>
        <taxon>Micavibrio</taxon>
    </lineage>
</organism>
<dbReference type="Proteomes" id="UP000249739">
    <property type="component" value="Unassembled WGS sequence"/>
</dbReference>
<dbReference type="InterPro" id="IPR026870">
    <property type="entry name" value="Zinc_ribbon_dom"/>
</dbReference>
<comment type="caution">
    <text evidence="2">The sequence shown here is derived from an EMBL/GenBank/DDBJ whole genome shotgun (WGS) entry which is preliminary data.</text>
</comment>
<protein>
    <recommendedName>
        <fullName evidence="1">Zinc-ribbon domain-containing protein</fullName>
    </recommendedName>
</protein>